<keyword evidence="1" id="KW-0732">Signal</keyword>
<feature type="signal peptide" evidence="1">
    <location>
        <begin position="1"/>
        <end position="16"/>
    </location>
</feature>
<dbReference type="AlphaFoldDB" id="A0AA88HH85"/>
<gene>
    <name evidence="2" type="ORF">QYM36_017355</name>
</gene>
<proteinExistence type="predicted"/>
<evidence type="ECO:0000313" key="3">
    <source>
        <dbReference type="Proteomes" id="UP001187531"/>
    </source>
</evidence>
<dbReference type="Pfam" id="PF03762">
    <property type="entry name" value="VOMI"/>
    <property type="match status" value="1"/>
</dbReference>
<dbReference type="SUPFAM" id="SSF51092">
    <property type="entry name" value="Vitelline membrane outer protein-I (VMO-I)"/>
    <property type="match status" value="1"/>
</dbReference>
<evidence type="ECO:0000313" key="2">
    <source>
        <dbReference type="EMBL" id="KAK2705287.1"/>
    </source>
</evidence>
<dbReference type="PANTHER" id="PTHR18841">
    <property type="entry name" value="VITELLINE MEMBRANE OUTER LAYER PROTEIN I-RELATED"/>
    <property type="match status" value="1"/>
</dbReference>
<evidence type="ECO:0000256" key="1">
    <source>
        <dbReference type="SAM" id="SignalP"/>
    </source>
</evidence>
<evidence type="ECO:0008006" key="4">
    <source>
        <dbReference type="Google" id="ProtNLM"/>
    </source>
</evidence>
<feature type="chain" id="PRO_5041666280" description="Vitelline membrane outer layer protein 1" evidence="1">
    <location>
        <begin position="17"/>
        <end position="220"/>
    </location>
</feature>
<sequence>MEALLFFLFVLPATELAKVPALHEAPPTIESLKASRANVIQIISVSNAGPWGDWGLWDSCPQGSYANGFRMKVEPQHVADETSVNSICLECVYADSGLLANRPCSKEGPWGDWRGPYNCPIIGNNRSYIVGFALKNQEESLIGDETAINNMQALCRTFDGTSGITMIEGIGNTHGTYTTFSDTCPIGSGVCAILTRVEPDRGIFVDDTALNDAQLACCTL</sequence>
<comment type="caution">
    <text evidence="2">The sequence shown here is derived from an EMBL/GenBank/DDBJ whole genome shotgun (WGS) entry which is preliminary data.</text>
</comment>
<dbReference type="PANTHER" id="PTHR18841:SF0">
    <property type="entry name" value="VITELLINE MEMBRANE OUTER LAYER 1 HOMOLOG A-RELATED"/>
    <property type="match status" value="1"/>
</dbReference>
<keyword evidence="3" id="KW-1185">Reference proteome</keyword>
<name>A0AA88HH85_ARTSF</name>
<protein>
    <recommendedName>
        <fullName evidence="4">Vitelline membrane outer layer protein 1</fullName>
    </recommendedName>
</protein>
<dbReference type="Proteomes" id="UP001187531">
    <property type="component" value="Unassembled WGS sequence"/>
</dbReference>
<dbReference type="EMBL" id="JAVRJZ010000021">
    <property type="protein sequence ID" value="KAK2705287.1"/>
    <property type="molecule type" value="Genomic_DNA"/>
</dbReference>
<dbReference type="InterPro" id="IPR036706">
    <property type="entry name" value="VOMI_sf"/>
</dbReference>
<reference evidence="2" key="1">
    <citation type="submission" date="2023-07" db="EMBL/GenBank/DDBJ databases">
        <title>Chromosome-level genome assembly of Artemia franciscana.</title>
        <authorList>
            <person name="Jo E."/>
        </authorList>
    </citation>
    <scope>NUCLEOTIDE SEQUENCE</scope>
    <source>
        <tissue evidence="2">Whole body</tissue>
    </source>
</reference>
<dbReference type="Gene3D" id="2.100.10.20">
    <property type="entry name" value="Vitelline membrane outer layer protein I (VOMI)"/>
    <property type="match status" value="1"/>
</dbReference>
<dbReference type="InterPro" id="IPR005515">
    <property type="entry name" value="VOMI"/>
</dbReference>
<dbReference type="GO" id="GO:0005615">
    <property type="term" value="C:extracellular space"/>
    <property type="evidence" value="ECO:0007669"/>
    <property type="project" value="TreeGrafter"/>
</dbReference>
<accession>A0AA88HH85</accession>
<organism evidence="2 3">
    <name type="scientific">Artemia franciscana</name>
    <name type="common">Brine shrimp</name>
    <name type="synonym">Artemia sanfranciscana</name>
    <dbReference type="NCBI Taxonomy" id="6661"/>
    <lineage>
        <taxon>Eukaryota</taxon>
        <taxon>Metazoa</taxon>
        <taxon>Ecdysozoa</taxon>
        <taxon>Arthropoda</taxon>
        <taxon>Crustacea</taxon>
        <taxon>Branchiopoda</taxon>
        <taxon>Anostraca</taxon>
        <taxon>Artemiidae</taxon>
        <taxon>Artemia</taxon>
    </lineage>
</organism>